<evidence type="ECO:0000256" key="5">
    <source>
        <dbReference type="ARBA" id="ARBA00022827"/>
    </source>
</evidence>
<keyword evidence="6" id="KW-0521">NADP</keyword>
<dbReference type="Gene3D" id="3.50.50.60">
    <property type="entry name" value="FAD/NAD(P)-binding domain"/>
    <property type="match status" value="1"/>
</dbReference>
<dbReference type="AlphaFoldDB" id="A0A068U4R7"/>
<comment type="similarity">
    <text evidence="3 10">Belongs to the FMO family.</text>
</comment>
<dbReference type="PRINTS" id="PR00469">
    <property type="entry name" value="PNDRDTASEII"/>
</dbReference>
<dbReference type="PANTHER" id="PTHR43539:SF42">
    <property type="entry name" value="OS01G0273800 PROTEIN"/>
    <property type="match status" value="1"/>
</dbReference>
<dbReference type="OMA" id="LIEREDC"/>
<evidence type="ECO:0000256" key="3">
    <source>
        <dbReference type="ARBA" id="ARBA00009183"/>
    </source>
</evidence>
<evidence type="ECO:0000256" key="8">
    <source>
        <dbReference type="ARBA" id="ARBA00023070"/>
    </source>
</evidence>
<evidence type="ECO:0000256" key="9">
    <source>
        <dbReference type="ARBA" id="ARBA00047707"/>
    </source>
</evidence>
<sequence>MATKEQVVIVVGAGPSGLATAACLNNLSIPNLVLEREDCFASLWKKYSYDRLHLHLAKQFCQLPLKPFPTTYPTYVPRDQSVESAQYDEAAEAWIVKARNLGSSDSEEMEEYSSKCLVVATGETADAFIPQLEGLNTYLGEVLHSTRYKNGKSYENKNVLVVGSGNSGMEIAFDLSNYGAKTSIAVRSPLHILSRGMVYIGPALLKYFSLNTVDWLVVMLSKLWYGGDLSRYGIKRPEEGPFTMKIKYGKFPVIDVGTCQKIKSGEIQVLPAVASLGGNDVVFEDGKSYPFDAIIFATGFKRSTNKWLQGADDLLTDDGFAKPAFPNNWKGTKGLYCAGLARRGLHGAALDAQNIANDIKRVLQL</sequence>
<dbReference type="GO" id="GO:0050660">
    <property type="term" value="F:flavin adenine dinucleotide binding"/>
    <property type="evidence" value="ECO:0007669"/>
    <property type="project" value="InterPro"/>
</dbReference>
<gene>
    <name evidence="11" type="ORF">GSCOC_T00015960001</name>
</gene>
<keyword evidence="8" id="KW-0073">Auxin biosynthesis</keyword>
<evidence type="ECO:0000256" key="7">
    <source>
        <dbReference type="ARBA" id="ARBA00023002"/>
    </source>
</evidence>
<dbReference type="GO" id="GO:0004499">
    <property type="term" value="F:N,N-dimethylaniline monooxygenase activity"/>
    <property type="evidence" value="ECO:0007669"/>
    <property type="project" value="InterPro"/>
</dbReference>
<evidence type="ECO:0000256" key="4">
    <source>
        <dbReference type="ARBA" id="ARBA00022630"/>
    </source>
</evidence>
<dbReference type="GO" id="GO:0009851">
    <property type="term" value="P:auxin biosynthetic process"/>
    <property type="evidence" value="ECO:0007669"/>
    <property type="project" value="UniProtKB-KW"/>
</dbReference>
<dbReference type="GO" id="GO:0050661">
    <property type="term" value="F:NADP binding"/>
    <property type="evidence" value="ECO:0007669"/>
    <property type="project" value="InterPro"/>
</dbReference>
<proteinExistence type="inferred from homology"/>
<evidence type="ECO:0000256" key="6">
    <source>
        <dbReference type="ARBA" id="ARBA00022857"/>
    </source>
</evidence>
<keyword evidence="7 10" id="KW-0560">Oxidoreductase</keyword>
<keyword evidence="12" id="KW-1185">Reference proteome</keyword>
<dbReference type="Pfam" id="PF00743">
    <property type="entry name" value="FMO-like"/>
    <property type="match status" value="1"/>
</dbReference>
<dbReference type="PROSITE" id="PS51257">
    <property type="entry name" value="PROKAR_LIPOPROTEIN"/>
    <property type="match status" value="1"/>
</dbReference>
<dbReference type="STRING" id="49390.A0A068U4R7"/>
<keyword evidence="10" id="KW-0503">Monooxygenase</keyword>
<dbReference type="InterPro" id="IPR000960">
    <property type="entry name" value="Flavin_mOase"/>
</dbReference>
<evidence type="ECO:0000313" key="12">
    <source>
        <dbReference type="Proteomes" id="UP000295252"/>
    </source>
</evidence>
<dbReference type="PhylomeDB" id="A0A068U4R7"/>
<dbReference type="SUPFAM" id="SSF51905">
    <property type="entry name" value="FAD/NAD(P)-binding domain"/>
    <property type="match status" value="1"/>
</dbReference>
<dbReference type="PIRSF" id="PIRSF000332">
    <property type="entry name" value="FMO"/>
    <property type="match status" value="1"/>
</dbReference>
<dbReference type="PRINTS" id="PR00368">
    <property type="entry name" value="FADPNR"/>
</dbReference>
<keyword evidence="4 10" id="KW-0285">Flavoprotein</keyword>
<dbReference type="Proteomes" id="UP000295252">
    <property type="component" value="Chromosome I"/>
</dbReference>
<dbReference type="PANTHER" id="PTHR43539">
    <property type="entry name" value="FLAVIN-BINDING MONOOXYGENASE-LIKE PROTEIN (AFU_ORTHOLOGUE AFUA_4G09220)"/>
    <property type="match status" value="1"/>
</dbReference>
<dbReference type="InterPro" id="IPR020946">
    <property type="entry name" value="Flavin_mOase-like"/>
</dbReference>
<dbReference type="Gramene" id="CDP03555">
    <property type="protein sequence ID" value="CDP03555"/>
    <property type="gene ID" value="GSCOC_T00015960001"/>
</dbReference>
<dbReference type="OrthoDB" id="66881at2759"/>
<comment type="pathway">
    <text evidence="2">Plant hormone metabolism; auxin biosynthesis.</text>
</comment>
<keyword evidence="5 10" id="KW-0274">FAD</keyword>
<dbReference type="InterPro" id="IPR050982">
    <property type="entry name" value="Auxin_biosynth/cation_transpt"/>
</dbReference>
<dbReference type="EC" id="1.-.-.-" evidence="10"/>
<protein>
    <recommendedName>
        <fullName evidence="10">Flavin-containing monooxygenase</fullName>
        <ecNumber evidence="10">1.-.-.-</ecNumber>
    </recommendedName>
</protein>
<organism evidence="11 12">
    <name type="scientific">Coffea canephora</name>
    <name type="common">Robusta coffee</name>
    <dbReference type="NCBI Taxonomy" id="49390"/>
    <lineage>
        <taxon>Eukaryota</taxon>
        <taxon>Viridiplantae</taxon>
        <taxon>Streptophyta</taxon>
        <taxon>Embryophyta</taxon>
        <taxon>Tracheophyta</taxon>
        <taxon>Spermatophyta</taxon>
        <taxon>Magnoliopsida</taxon>
        <taxon>eudicotyledons</taxon>
        <taxon>Gunneridae</taxon>
        <taxon>Pentapetalae</taxon>
        <taxon>asterids</taxon>
        <taxon>lamiids</taxon>
        <taxon>Gentianales</taxon>
        <taxon>Rubiaceae</taxon>
        <taxon>Ixoroideae</taxon>
        <taxon>Gardenieae complex</taxon>
        <taxon>Bertiereae - Coffeeae clade</taxon>
        <taxon>Coffeeae</taxon>
        <taxon>Coffea</taxon>
    </lineage>
</organism>
<evidence type="ECO:0000313" key="11">
    <source>
        <dbReference type="EMBL" id="CDP03555.1"/>
    </source>
</evidence>
<comment type="catalytic activity">
    <reaction evidence="9">
        <text>indole-3-pyruvate + NADPH + O2 + H(+) = (indol-3-yl)acetate + CO2 + NADP(+) + H2O</text>
        <dbReference type="Rhea" id="RHEA:34331"/>
        <dbReference type="ChEBI" id="CHEBI:15377"/>
        <dbReference type="ChEBI" id="CHEBI:15378"/>
        <dbReference type="ChEBI" id="CHEBI:15379"/>
        <dbReference type="ChEBI" id="CHEBI:16526"/>
        <dbReference type="ChEBI" id="CHEBI:17640"/>
        <dbReference type="ChEBI" id="CHEBI:30854"/>
        <dbReference type="ChEBI" id="CHEBI:57783"/>
        <dbReference type="ChEBI" id="CHEBI:58349"/>
        <dbReference type="EC" id="1.14.13.168"/>
    </reaction>
</comment>
<dbReference type="GO" id="GO:0103075">
    <property type="term" value="F:indole-3-pyruvate monooxygenase activity"/>
    <property type="evidence" value="ECO:0007669"/>
    <property type="project" value="UniProtKB-EC"/>
</dbReference>
<evidence type="ECO:0000256" key="10">
    <source>
        <dbReference type="RuleBase" id="RU361177"/>
    </source>
</evidence>
<reference evidence="12" key="1">
    <citation type="journal article" date="2014" name="Science">
        <title>The coffee genome provides insight into the convergent evolution of caffeine biosynthesis.</title>
        <authorList>
            <person name="Denoeud F."/>
            <person name="Carretero-Paulet L."/>
            <person name="Dereeper A."/>
            <person name="Droc G."/>
            <person name="Guyot R."/>
            <person name="Pietrella M."/>
            <person name="Zheng C."/>
            <person name="Alberti A."/>
            <person name="Anthony F."/>
            <person name="Aprea G."/>
            <person name="Aury J.M."/>
            <person name="Bento P."/>
            <person name="Bernard M."/>
            <person name="Bocs S."/>
            <person name="Campa C."/>
            <person name="Cenci A."/>
            <person name="Combes M.C."/>
            <person name="Crouzillat D."/>
            <person name="Da Silva C."/>
            <person name="Daddiego L."/>
            <person name="De Bellis F."/>
            <person name="Dussert S."/>
            <person name="Garsmeur O."/>
            <person name="Gayraud T."/>
            <person name="Guignon V."/>
            <person name="Jahn K."/>
            <person name="Jamilloux V."/>
            <person name="Joet T."/>
            <person name="Labadie K."/>
            <person name="Lan T."/>
            <person name="Leclercq J."/>
            <person name="Lepelley M."/>
            <person name="Leroy T."/>
            <person name="Li L.T."/>
            <person name="Librado P."/>
            <person name="Lopez L."/>
            <person name="Munoz A."/>
            <person name="Noel B."/>
            <person name="Pallavicini A."/>
            <person name="Perrotta G."/>
            <person name="Poncet V."/>
            <person name="Pot D."/>
            <person name="Priyono X."/>
            <person name="Rigoreau M."/>
            <person name="Rouard M."/>
            <person name="Rozas J."/>
            <person name="Tranchant-Dubreuil C."/>
            <person name="VanBuren R."/>
            <person name="Zhang Q."/>
            <person name="Andrade A.C."/>
            <person name="Argout X."/>
            <person name="Bertrand B."/>
            <person name="de Kochko A."/>
            <person name="Graziosi G."/>
            <person name="Henry R.J."/>
            <person name="Jayarama X."/>
            <person name="Ming R."/>
            <person name="Nagai C."/>
            <person name="Rounsley S."/>
            <person name="Sankoff D."/>
            <person name="Giuliano G."/>
            <person name="Albert V.A."/>
            <person name="Wincker P."/>
            <person name="Lashermes P."/>
        </authorList>
    </citation>
    <scope>NUCLEOTIDE SEQUENCE [LARGE SCALE GENOMIC DNA]</scope>
    <source>
        <strain evidence="12">cv. DH200-94</strain>
    </source>
</reference>
<dbReference type="EMBL" id="HG739095">
    <property type="protein sequence ID" value="CDP03555.1"/>
    <property type="molecule type" value="Genomic_DNA"/>
</dbReference>
<dbReference type="InParanoid" id="A0A068U4R7"/>
<evidence type="ECO:0000256" key="2">
    <source>
        <dbReference type="ARBA" id="ARBA00004814"/>
    </source>
</evidence>
<accession>A0A068U4R7</accession>
<comment type="cofactor">
    <cofactor evidence="1 10">
        <name>FAD</name>
        <dbReference type="ChEBI" id="CHEBI:57692"/>
    </cofactor>
</comment>
<dbReference type="InterPro" id="IPR036188">
    <property type="entry name" value="FAD/NAD-bd_sf"/>
</dbReference>
<evidence type="ECO:0000256" key="1">
    <source>
        <dbReference type="ARBA" id="ARBA00001974"/>
    </source>
</evidence>
<name>A0A068U4R7_COFCA</name>